<keyword evidence="5 7" id="KW-0456">Lyase</keyword>
<feature type="site" description="Important for catalytic activity" evidence="7">
    <location>
        <position position="216"/>
    </location>
</feature>
<dbReference type="InterPro" id="IPR003770">
    <property type="entry name" value="MLTG-like"/>
</dbReference>
<evidence type="ECO:0000256" key="5">
    <source>
        <dbReference type="ARBA" id="ARBA00023239"/>
    </source>
</evidence>
<comment type="catalytic activity">
    <reaction evidence="7">
        <text>a peptidoglycan chain = a peptidoglycan chain with N-acetyl-1,6-anhydromuramyl-[peptide] at the reducing end + a peptidoglycan chain with N-acetylglucosamine at the non-reducing end.</text>
        <dbReference type="EC" id="4.2.2.29"/>
    </reaction>
</comment>
<dbReference type="Proteomes" id="UP000005096">
    <property type="component" value="Chromosome"/>
</dbReference>
<dbReference type="Pfam" id="PF02618">
    <property type="entry name" value="YceG"/>
    <property type="match status" value="1"/>
</dbReference>
<protein>
    <recommendedName>
        <fullName evidence="7">Endolytic murein transglycosylase</fullName>
        <ecNumber evidence="7">4.2.2.29</ecNumber>
    </recommendedName>
    <alternativeName>
        <fullName evidence="7">Peptidoglycan lytic transglycosylase</fullName>
    </alternativeName>
    <alternativeName>
        <fullName evidence="7">Peptidoglycan polymerization terminase</fullName>
    </alternativeName>
</protein>
<dbReference type="HAMAP" id="MF_02065">
    <property type="entry name" value="MltG"/>
    <property type="match status" value="1"/>
</dbReference>
<dbReference type="EMBL" id="CM001022">
    <property type="protein sequence ID" value="EFQ23869.1"/>
    <property type="molecule type" value="Genomic_DNA"/>
</dbReference>
<evidence type="ECO:0000256" key="4">
    <source>
        <dbReference type="ARBA" id="ARBA00023136"/>
    </source>
</evidence>
<evidence type="ECO:0000256" key="7">
    <source>
        <dbReference type="HAMAP-Rule" id="MF_02065"/>
    </source>
</evidence>
<keyword evidence="4 7" id="KW-0472">Membrane</keyword>
<dbReference type="GO" id="GO:0008932">
    <property type="term" value="F:lytic endotransglycosylase activity"/>
    <property type="evidence" value="ECO:0007669"/>
    <property type="project" value="UniProtKB-UniRule"/>
</dbReference>
<evidence type="ECO:0000313" key="9">
    <source>
        <dbReference type="EMBL" id="EFQ23869.1"/>
    </source>
</evidence>
<evidence type="ECO:0000256" key="3">
    <source>
        <dbReference type="ARBA" id="ARBA00022989"/>
    </source>
</evidence>
<keyword evidence="1 7" id="KW-1003">Cell membrane</keyword>
<evidence type="ECO:0000313" key="10">
    <source>
        <dbReference type="Proteomes" id="UP000005096"/>
    </source>
</evidence>
<reference evidence="9 10" key="1">
    <citation type="journal article" date="2010" name="Stand. Genomic Sci.">
        <title>Non-contiguous finished genome sequence of Aminomonas paucivorans type strain (GLU-3).</title>
        <authorList>
            <person name="Pitluck S."/>
            <person name="Yasawong M."/>
            <person name="Held B."/>
            <person name="Lapidus A."/>
            <person name="Nolan M."/>
            <person name="Copeland A."/>
            <person name="Lucas S."/>
            <person name="Del Rio T.G."/>
            <person name="Tice H."/>
            <person name="Cheng J.F."/>
            <person name="Chertkov O."/>
            <person name="Goodwin L."/>
            <person name="Tapia R."/>
            <person name="Han C."/>
            <person name="Liolios K."/>
            <person name="Ivanova N."/>
            <person name="Mavromatis K."/>
            <person name="Ovchinnikova G."/>
            <person name="Pati A."/>
            <person name="Chen A."/>
            <person name="Palaniappan K."/>
            <person name="Land M."/>
            <person name="Hauser L."/>
            <person name="Chang Y.J."/>
            <person name="Jeffries C.D."/>
            <person name="Pukall R."/>
            <person name="Spring S."/>
            <person name="Rohde M."/>
            <person name="Sikorski J."/>
            <person name="Goker M."/>
            <person name="Woyke T."/>
            <person name="Bristow J."/>
            <person name="Eisen J.A."/>
            <person name="Markowitz V."/>
            <person name="Hugenholtz P."/>
            <person name="Kyrpides N.C."/>
            <person name="Klenk H.P."/>
        </authorList>
    </citation>
    <scope>NUCLEOTIDE SEQUENCE [LARGE SCALE GENOMIC DNA]</scope>
    <source>
        <strain evidence="9 10">DSM 12260</strain>
    </source>
</reference>
<feature type="region of interest" description="Disordered" evidence="8">
    <location>
        <begin position="329"/>
        <end position="366"/>
    </location>
</feature>
<comment type="similarity">
    <text evidence="7">Belongs to the transglycosylase MltG family.</text>
</comment>
<dbReference type="eggNOG" id="COG1559">
    <property type="taxonomic scope" value="Bacteria"/>
</dbReference>
<keyword evidence="2 7" id="KW-0812">Transmembrane</keyword>
<dbReference type="Gene3D" id="3.30.1490.480">
    <property type="entry name" value="Endolytic murein transglycosylase"/>
    <property type="match status" value="1"/>
</dbReference>
<organism evidence="9 10">
    <name type="scientific">Aminomonas paucivorans DSM 12260</name>
    <dbReference type="NCBI Taxonomy" id="584708"/>
    <lineage>
        <taxon>Bacteria</taxon>
        <taxon>Thermotogati</taxon>
        <taxon>Synergistota</taxon>
        <taxon>Synergistia</taxon>
        <taxon>Synergistales</taxon>
        <taxon>Synergistaceae</taxon>
        <taxon>Aminomonas</taxon>
    </lineage>
</organism>
<name>E3D0P8_9BACT</name>
<accession>E3D0P8</accession>
<evidence type="ECO:0000256" key="1">
    <source>
        <dbReference type="ARBA" id="ARBA00022475"/>
    </source>
</evidence>
<evidence type="ECO:0000256" key="2">
    <source>
        <dbReference type="ARBA" id="ARBA00022692"/>
    </source>
</evidence>
<dbReference type="GO" id="GO:0071555">
    <property type="term" value="P:cell wall organization"/>
    <property type="evidence" value="ECO:0007669"/>
    <property type="project" value="UniProtKB-KW"/>
</dbReference>
<dbReference type="NCBIfam" id="TIGR00247">
    <property type="entry name" value="endolytic transglycosylase MltG"/>
    <property type="match status" value="1"/>
</dbReference>
<keyword evidence="6 7" id="KW-0961">Cell wall biogenesis/degradation</keyword>
<dbReference type="HOGENOM" id="CLU_025574_2_2_0"/>
<keyword evidence="10" id="KW-1185">Reference proteome</keyword>
<evidence type="ECO:0000256" key="8">
    <source>
        <dbReference type="SAM" id="MobiDB-lite"/>
    </source>
</evidence>
<dbReference type="PANTHER" id="PTHR30518">
    <property type="entry name" value="ENDOLYTIC MUREIN TRANSGLYCOSYLASE"/>
    <property type="match status" value="1"/>
</dbReference>
<dbReference type="EC" id="4.2.2.29" evidence="7"/>
<gene>
    <name evidence="7" type="primary">mltG</name>
    <name evidence="9" type="ORF">Apau_1450</name>
</gene>
<dbReference type="PANTHER" id="PTHR30518:SF2">
    <property type="entry name" value="ENDOLYTIC MUREIN TRANSGLYCOSYLASE"/>
    <property type="match status" value="1"/>
</dbReference>
<dbReference type="Gene3D" id="3.30.160.60">
    <property type="entry name" value="Classic Zinc Finger"/>
    <property type="match status" value="1"/>
</dbReference>
<dbReference type="AlphaFoldDB" id="E3D0P8"/>
<sequence>MNRCERIAFVLSLLLFALCILGLPRLVPDPFPPGTSGEEVEVTVPPGTSASGFARLLREKGIVTEEADLLAWMVRMGIDRSLRAGIYRLHPGSPWEVAKEIRETRPRGFQRALIPGADWVDLTRGVSEDVWRDALSDPSLFPQPLRPLLPPKPEERLAFLLPDTYGVPEGSEGIPNLVRAASLAWWNRLGAAVQRGNWSRDTLLQRGILASLVEREVRSDEERPRVAAVFLNRLTRGMPLQSCATVVYAWKLRGEKRSTLSYRDLEIRSPFNTYRHRGLPPGPVGIPGLESWRAALEPAREEALFFFLGKDGKHVFSRTYQEHLRAQNALARKDAPSQGASRHTEPTAAMGQKSAPHLQEGDPNDP</sequence>
<dbReference type="GO" id="GO:0009252">
    <property type="term" value="P:peptidoglycan biosynthetic process"/>
    <property type="evidence" value="ECO:0007669"/>
    <property type="project" value="UniProtKB-UniRule"/>
</dbReference>
<evidence type="ECO:0000256" key="6">
    <source>
        <dbReference type="ARBA" id="ARBA00023316"/>
    </source>
</evidence>
<proteinExistence type="inferred from homology"/>
<comment type="function">
    <text evidence="7">Functions as a peptidoglycan terminase that cleaves nascent peptidoglycan strands endolytically to terminate their elongation.</text>
</comment>
<keyword evidence="3 7" id="KW-1133">Transmembrane helix</keyword>
<dbReference type="GO" id="GO:0005886">
    <property type="term" value="C:plasma membrane"/>
    <property type="evidence" value="ECO:0007669"/>
    <property type="project" value="UniProtKB-UniRule"/>
</dbReference>
<dbReference type="STRING" id="584708.Apau_1450"/>
<dbReference type="PaxDb" id="584708-Apau_1450"/>